<sequence>MARSGRPVCLRFSRVFRSRGPVPVGVIMTQSDIAIIGAGPAGMAAAATAARHGATVTLLDEQPRPGGQIYRDVDRVNQPRADILGKDYQCGATLTRGLRDAGITHVKGAVVWAIEDSFTVSYTQNGQAAQVSADRVILATGALERPMPLPGWTLPGVMTAGAGQILLKQSGVLASNAVLVGSGPLLYLIAAQMVRAGTPPRALVETQSRYDLLRAGKHFGGALRGAGYLVKGLKLLAQIIRARVPRYTAATDITIEGDTRAEAVTFRNRGRTHRIACDTVLLHHGVVPNTQAARSIEVPHLWDNAQHCFSPVTDQWGATPVEGVFIAGDSAGIGGATVAERAGRISALKALEELGQISPQARDDLATSLLRQKAKENAVRPFLDTAYPPCAQALSPADSTLVCRCEEVRAGDIRQYAKLGCLGPNQAKAFGRAGMGPCQGRYCGLSVTAILAQENSLGPDDTGYLRIRPPIKPVTLGELAAMHQSTPADAAE</sequence>
<dbReference type="PANTHER" id="PTHR42949">
    <property type="entry name" value="ANAEROBIC GLYCEROL-3-PHOSPHATE DEHYDROGENASE SUBUNIT B"/>
    <property type="match status" value="1"/>
</dbReference>
<keyword evidence="1" id="KW-0560">Oxidoreductase</keyword>
<evidence type="ECO:0000259" key="2">
    <source>
        <dbReference type="Pfam" id="PF07992"/>
    </source>
</evidence>
<dbReference type="CDD" id="cd19946">
    <property type="entry name" value="GlpA-like_Fer2_BFD-like"/>
    <property type="match status" value="1"/>
</dbReference>
<dbReference type="Gene3D" id="3.50.50.60">
    <property type="entry name" value="FAD/NAD(P)-binding domain"/>
    <property type="match status" value="3"/>
</dbReference>
<name>A0A967BCA5_9RHOB</name>
<comment type="caution">
    <text evidence="4">The sequence shown here is derived from an EMBL/GenBank/DDBJ whole genome shotgun (WGS) entry which is preliminary data.</text>
</comment>
<dbReference type="Pfam" id="PF07992">
    <property type="entry name" value="Pyr_redox_2"/>
    <property type="match status" value="1"/>
</dbReference>
<protein>
    <submittedName>
        <fullName evidence="4">FAD-dependent oxidoreductase</fullName>
    </submittedName>
</protein>
<dbReference type="Gene3D" id="1.10.10.1100">
    <property type="entry name" value="BFD-like [2Fe-2S]-binding domain"/>
    <property type="match status" value="1"/>
</dbReference>
<dbReference type="Proteomes" id="UP000639775">
    <property type="component" value="Unassembled WGS sequence"/>
</dbReference>
<evidence type="ECO:0000313" key="4">
    <source>
        <dbReference type="EMBL" id="NHQ73619.1"/>
    </source>
</evidence>
<dbReference type="PIRSF" id="PIRSF037495">
    <property type="entry name" value="Opine_OX_OoxA/HcnB"/>
    <property type="match status" value="1"/>
</dbReference>
<dbReference type="Pfam" id="PF17806">
    <property type="entry name" value="SO_alpha_A3"/>
    <property type="match status" value="1"/>
</dbReference>
<dbReference type="InterPro" id="IPR041117">
    <property type="entry name" value="SoxA_A3"/>
</dbReference>
<keyword evidence="5" id="KW-1185">Reference proteome</keyword>
<feature type="domain" description="SoxA A3" evidence="3">
    <location>
        <begin position="400"/>
        <end position="482"/>
    </location>
</feature>
<dbReference type="PRINTS" id="PR00469">
    <property type="entry name" value="PNDRDTASEII"/>
</dbReference>
<dbReference type="InterPro" id="IPR017224">
    <property type="entry name" value="Opine_Oxase_asu/HCN_bsu"/>
</dbReference>
<dbReference type="InterPro" id="IPR036188">
    <property type="entry name" value="FAD/NAD-bd_sf"/>
</dbReference>
<dbReference type="InterPro" id="IPR051691">
    <property type="entry name" value="Metab_Enz_Cyan_OpOx_G3PDH"/>
</dbReference>
<evidence type="ECO:0000256" key="1">
    <source>
        <dbReference type="ARBA" id="ARBA00023002"/>
    </source>
</evidence>
<feature type="domain" description="FAD/NAD(P)-binding" evidence="2">
    <location>
        <begin position="32"/>
        <end position="343"/>
    </location>
</feature>
<dbReference type="PANTHER" id="PTHR42949:SF3">
    <property type="entry name" value="ANAEROBIC GLYCEROL-3-PHOSPHATE DEHYDROGENASE SUBUNIT B"/>
    <property type="match status" value="1"/>
</dbReference>
<dbReference type="InterPro" id="IPR023753">
    <property type="entry name" value="FAD/NAD-binding_dom"/>
</dbReference>
<organism evidence="4 5">
    <name type="scientific">Roseovarius gahaiensis</name>
    <dbReference type="NCBI Taxonomy" id="2716691"/>
    <lineage>
        <taxon>Bacteria</taxon>
        <taxon>Pseudomonadati</taxon>
        <taxon>Pseudomonadota</taxon>
        <taxon>Alphaproteobacteria</taxon>
        <taxon>Rhodobacterales</taxon>
        <taxon>Roseobacteraceae</taxon>
        <taxon>Roseovarius</taxon>
    </lineage>
</organism>
<proteinExistence type="predicted"/>
<dbReference type="EMBL" id="JAAORB010000004">
    <property type="protein sequence ID" value="NHQ73619.1"/>
    <property type="molecule type" value="Genomic_DNA"/>
</dbReference>
<dbReference type="GO" id="GO:0016491">
    <property type="term" value="F:oxidoreductase activity"/>
    <property type="evidence" value="ECO:0007669"/>
    <property type="project" value="UniProtKB-KW"/>
</dbReference>
<dbReference type="AlphaFoldDB" id="A0A967BCA5"/>
<dbReference type="InterPro" id="IPR041854">
    <property type="entry name" value="BFD-like_2Fe2S-bd_dom_sf"/>
</dbReference>
<gene>
    <name evidence="4" type="ORF">HAT86_03940</name>
</gene>
<dbReference type="PRINTS" id="PR00368">
    <property type="entry name" value="FADPNR"/>
</dbReference>
<evidence type="ECO:0000313" key="5">
    <source>
        <dbReference type="Proteomes" id="UP000639775"/>
    </source>
</evidence>
<reference evidence="4" key="1">
    <citation type="submission" date="2020-03" db="EMBL/GenBank/DDBJ databases">
        <title>Roseovarius gahaiensis sp. nov., isolated from Gahai Saline Lake, China.</title>
        <authorList>
            <person name="Sun X."/>
        </authorList>
    </citation>
    <scope>NUCLEOTIDE SEQUENCE</scope>
    <source>
        <strain evidence="4">GH877</strain>
    </source>
</reference>
<evidence type="ECO:0000259" key="3">
    <source>
        <dbReference type="Pfam" id="PF17806"/>
    </source>
</evidence>
<accession>A0A967BCA5</accession>
<dbReference type="SUPFAM" id="SSF51905">
    <property type="entry name" value="FAD/NAD(P)-binding domain"/>
    <property type="match status" value="1"/>
</dbReference>